<accession>A0A840BEN5</accession>
<dbReference type="EMBL" id="JACIET010000001">
    <property type="protein sequence ID" value="MBB4011153.1"/>
    <property type="molecule type" value="Genomic_DNA"/>
</dbReference>
<sequence length="576" mass="62202">MADAELTADQPAPPQSPIELIRENFNRLTARQKIAGAAAIAMSIAVLTGVWLWSKQPNYSVLFSGLAEKDGGAIVTALQAQNVPFKVTDNGSAILVPANQAAELRLRLAAQGLPKGGSVGFELMEGNRIGLSQFNEQVNYQRALEGELGRTIGSLNAVQNARVHLAIPKQTAFLRDEQKPSASVVLTLHAGRALDGGQIAGIVNLVSAAVPQLTASAVSVLDQNGNLLTTKADPSGLDATQIKYVRDIEDRFVRRIESILEPIVGQANMRAQVTADIDFDQQEQTAETFAPNPSPKQAIRSQQLADNTTMQPAPAGVPGALSNQPPVPATAPITTPAAPGTPGAANQAQPLSTSKTSTTNYELDKTVQHTKRALGQIRRLSVAVVVNHKTERDAKGNVKTVALSDAEMKQVNELVREAVGYNDQRGDTVNVANAPFTEFLRKGEELPWWKDPELRALAMDIGRWLLFALLAGFLWLRVLRPLVRTVAPPPPPELEAGEEVPGEGEEGEEEGVVVTLNEAGEIPDDQLLPPEVRMEEIARMSFDRKIAKVREIAVKNPKVIATLMKEWMGSQPNERR</sequence>
<comment type="similarity">
    <text evidence="3 9">Belongs to the FliF family.</text>
</comment>
<dbReference type="GO" id="GO:0003774">
    <property type="term" value="F:cytoskeletal motor activity"/>
    <property type="evidence" value="ECO:0007669"/>
    <property type="project" value="InterPro"/>
</dbReference>
<dbReference type="AlphaFoldDB" id="A0A840BEN5"/>
<keyword evidence="15" id="KW-1185">Reference proteome</keyword>
<evidence type="ECO:0000256" key="10">
    <source>
        <dbReference type="SAM" id="MobiDB-lite"/>
    </source>
</evidence>
<dbReference type="InterPro" id="IPR000067">
    <property type="entry name" value="FlgMring_FliF"/>
</dbReference>
<dbReference type="NCBIfam" id="TIGR00206">
    <property type="entry name" value="fliF"/>
    <property type="match status" value="1"/>
</dbReference>
<evidence type="ECO:0000313" key="15">
    <source>
        <dbReference type="Proteomes" id="UP000561045"/>
    </source>
</evidence>
<feature type="compositionally biased region" description="Low complexity" evidence="10">
    <location>
        <begin position="330"/>
        <end position="350"/>
    </location>
</feature>
<keyword evidence="14" id="KW-0966">Cell projection</keyword>
<reference evidence="14 15" key="1">
    <citation type="submission" date="2020-08" db="EMBL/GenBank/DDBJ databases">
        <title>Genomic Encyclopedia of Type Strains, Phase IV (KMG-IV): sequencing the most valuable type-strain genomes for metagenomic binning, comparative biology and taxonomic classification.</title>
        <authorList>
            <person name="Goeker M."/>
        </authorList>
    </citation>
    <scope>NUCLEOTIDE SEQUENCE [LARGE SCALE GENOMIC DNA]</scope>
    <source>
        <strain evidence="14 15">DSM 106739</strain>
    </source>
</reference>
<feature type="region of interest" description="Disordered" evidence="10">
    <location>
        <begin position="283"/>
        <end position="356"/>
    </location>
</feature>
<evidence type="ECO:0000256" key="8">
    <source>
        <dbReference type="ARBA" id="ARBA00023143"/>
    </source>
</evidence>
<dbReference type="GO" id="GO:0009431">
    <property type="term" value="C:bacterial-type flagellum basal body, MS ring"/>
    <property type="evidence" value="ECO:0007669"/>
    <property type="project" value="InterPro"/>
</dbReference>
<evidence type="ECO:0000256" key="5">
    <source>
        <dbReference type="ARBA" id="ARBA00022692"/>
    </source>
</evidence>
<dbReference type="Pfam" id="PF08345">
    <property type="entry name" value="YscJ_FliF_C"/>
    <property type="match status" value="1"/>
</dbReference>
<dbReference type="InterPro" id="IPR006182">
    <property type="entry name" value="FliF_N_dom"/>
</dbReference>
<dbReference type="Pfam" id="PF01514">
    <property type="entry name" value="YscJ_FliF"/>
    <property type="match status" value="1"/>
</dbReference>
<dbReference type="Proteomes" id="UP000561045">
    <property type="component" value="Unassembled WGS sequence"/>
</dbReference>
<evidence type="ECO:0000256" key="1">
    <source>
        <dbReference type="ARBA" id="ARBA00004117"/>
    </source>
</evidence>
<feature type="compositionally biased region" description="Polar residues" evidence="10">
    <location>
        <begin position="299"/>
        <end position="311"/>
    </location>
</feature>
<evidence type="ECO:0000313" key="14">
    <source>
        <dbReference type="EMBL" id="MBB4011153.1"/>
    </source>
</evidence>
<feature type="domain" description="Flagellar M-ring C-terminal" evidence="13">
    <location>
        <begin position="260"/>
        <end position="436"/>
    </location>
</feature>
<keyword evidence="7 11" id="KW-0472">Membrane</keyword>
<feature type="domain" description="Flagellar M-ring N-terminal" evidence="12">
    <location>
        <begin position="55"/>
        <end position="229"/>
    </location>
</feature>
<evidence type="ECO:0000256" key="2">
    <source>
        <dbReference type="ARBA" id="ARBA00004651"/>
    </source>
</evidence>
<dbReference type="PANTHER" id="PTHR30046:SF0">
    <property type="entry name" value="FLAGELLAR M-RING PROTEIN"/>
    <property type="match status" value="1"/>
</dbReference>
<keyword evidence="8 9" id="KW-0975">Bacterial flagellum</keyword>
<gene>
    <name evidence="14" type="ORF">GGR36_000461</name>
</gene>
<evidence type="ECO:0000256" key="9">
    <source>
        <dbReference type="PIRNR" id="PIRNR004862"/>
    </source>
</evidence>
<dbReference type="PRINTS" id="PR01009">
    <property type="entry name" value="FLGMRINGFLIF"/>
</dbReference>
<keyword evidence="6 11" id="KW-1133">Transmembrane helix</keyword>
<feature type="compositionally biased region" description="Acidic residues" evidence="10">
    <location>
        <begin position="495"/>
        <end position="511"/>
    </location>
</feature>
<dbReference type="GO" id="GO:0071973">
    <property type="term" value="P:bacterial-type flagellum-dependent cell motility"/>
    <property type="evidence" value="ECO:0007669"/>
    <property type="project" value="InterPro"/>
</dbReference>
<evidence type="ECO:0000256" key="6">
    <source>
        <dbReference type="ARBA" id="ARBA00022989"/>
    </source>
</evidence>
<evidence type="ECO:0000256" key="7">
    <source>
        <dbReference type="ARBA" id="ARBA00023136"/>
    </source>
</evidence>
<evidence type="ECO:0000256" key="4">
    <source>
        <dbReference type="ARBA" id="ARBA00022475"/>
    </source>
</evidence>
<comment type="caution">
    <text evidence="14">The sequence shown here is derived from an EMBL/GenBank/DDBJ whole genome shotgun (WGS) entry which is preliminary data.</text>
</comment>
<dbReference type="InterPro" id="IPR013556">
    <property type="entry name" value="Flag_M-ring_C"/>
</dbReference>
<evidence type="ECO:0000259" key="13">
    <source>
        <dbReference type="Pfam" id="PF08345"/>
    </source>
</evidence>
<keyword evidence="5 11" id="KW-0812">Transmembrane</keyword>
<comment type="subcellular location">
    <subcellularLocation>
        <location evidence="1 9">Bacterial flagellum basal body</location>
    </subcellularLocation>
    <subcellularLocation>
        <location evidence="2">Cell membrane</location>
        <topology evidence="2">Multi-pass membrane protein</topology>
    </subcellularLocation>
</comment>
<evidence type="ECO:0000259" key="12">
    <source>
        <dbReference type="Pfam" id="PF01514"/>
    </source>
</evidence>
<keyword evidence="14" id="KW-0282">Flagellum</keyword>
<proteinExistence type="inferred from homology"/>
<evidence type="ECO:0000256" key="3">
    <source>
        <dbReference type="ARBA" id="ARBA00007971"/>
    </source>
</evidence>
<dbReference type="InterPro" id="IPR045851">
    <property type="entry name" value="AMP-bd_C_sf"/>
</dbReference>
<dbReference type="PIRSF" id="PIRSF004862">
    <property type="entry name" value="FliF"/>
    <property type="match status" value="1"/>
</dbReference>
<protein>
    <recommendedName>
        <fullName evidence="9">Flagellar M-ring protein</fullName>
    </recommendedName>
</protein>
<organism evidence="14 15">
    <name type="scientific">Niveibacterium umoris</name>
    <dbReference type="NCBI Taxonomy" id="1193620"/>
    <lineage>
        <taxon>Bacteria</taxon>
        <taxon>Pseudomonadati</taxon>
        <taxon>Pseudomonadota</taxon>
        <taxon>Betaproteobacteria</taxon>
        <taxon>Rhodocyclales</taxon>
        <taxon>Rhodocyclaceae</taxon>
        <taxon>Niveibacterium</taxon>
    </lineage>
</organism>
<dbReference type="PANTHER" id="PTHR30046">
    <property type="entry name" value="FLAGELLAR M-RING PROTEIN"/>
    <property type="match status" value="1"/>
</dbReference>
<feature type="region of interest" description="Disordered" evidence="10">
    <location>
        <begin position="488"/>
        <end position="511"/>
    </location>
</feature>
<keyword evidence="14" id="KW-0969">Cilium</keyword>
<name>A0A840BEN5_9RHOO</name>
<keyword evidence="4" id="KW-1003">Cell membrane</keyword>
<dbReference type="RefSeq" id="WP_183631465.1">
    <property type="nucleotide sequence ID" value="NZ_BAABLE010000011.1"/>
</dbReference>
<evidence type="ECO:0000256" key="11">
    <source>
        <dbReference type="SAM" id="Phobius"/>
    </source>
</evidence>
<feature type="transmembrane region" description="Helical" evidence="11">
    <location>
        <begin position="34"/>
        <end position="53"/>
    </location>
</feature>
<comment type="function">
    <text evidence="9">The M ring may be actively involved in energy transduction.</text>
</comment>
<dbReference type="InterPro" id="IPR043427">
    <property type="entry name" value="YscJ/FliF"/>
</dbReference>
<dbReference type="GO" id="GO:0005886">
    <property type="term" value="C:plasma membrane"/>
    <property type="evidence" value="ECO:0007669"/>
    <property type="project" value="UniProtKB-SubCell"/>
</dbReference>
<dbReference type="Gene3D" id="3.30.300.30">
    <property type="match status" value="1"/>
</dbReference>